<keyword evidence="1" id="KW-0812">Transmembrane</keyword>
<dbReference type="AlphaFoldDB" id="J3L758"/>
<reference evidence="2" key="2">
    <citation type="submission" date="2013-04" db="UniProtKB">
        <authorList>
            <consortium name="EnsemblPlants"/>
        </authorList>
    </citation>
    <scope>IDENTIFICATION</scope>
</reference>
<reference evidence="2" key="1">
    <citation type="journal article" date="2013" name="Nat. Commun.">
        <title>Whole-genome sequencing of Oryza brachyantha reveals mechanisms underlying Oryza genome evolution.</title>
        <authorList>
            <person name="Chen J."/>
            <person name="Huang Q."/>
            <person name="Gao D."/>
            <person name="Wang J."/>
            <person name="Lang Y."/>
            <person name="Liu T."/>
            <person name="Li B."/>
            <person name="Bai Z."/>
            <person name="Luis Goicoechea J."/>
            <person name="Liang C."/>
            <person name="Chen C."/>
            <person name="Zhang W."/>
            <person name="Sun S."/>
            <person name="Liao Y."/>
            <person name="Zhang X."/>
            <person name="Yang L."/>
            <person name="Song C."/>
            <person name="Wang M."/>
            <person name="Shi J."/>
            <person name="Liu G."/>
            <person name="Liu J."/>
            <person name="Zhou H."/>
            <person name="Zhou W."/>
            <person name="Yu Q."/>
            <person name="An N."/>
            <person name="Chen Y."/>
            <person name="Cai Q."/>
            <person name="Wang B."/>
            <person name="Liu B."/>
            <person name="Min J."/>
            <person name="Huang Y."/>
            <person name="Wu H."/>
            <person name="Li Z."/>
            <person name="Zhang Y."/>
            <person name="Yin Y."/>
            <person name="Song W."/>
            <person name="Jiang J."/>
            <person name="Jackson S.A."/>
            <person name="Wing R.A."/>
            <person name="Wang J."/>
            <person name="Chen M."/>
        </authorList>
    </citation>
    <scope>NUCLEOTIDE SEQUENCE [LARGE SCALE GENOMIC DNA]</scope>
    <source>
        <strain evidence="2">cv. IRGC 101232</strain>
    </source>
</reference>
<organism evidence="2">
    <name type="scientific">Oryza brachyantha</name>
    <name type="common">malo sina</name>
    <dbReference type="NCBI Taxonomy" id="4533"/>
    <lineage>
        <taxon>Eukaryota</taxon>
        <taxon>Viridiplantae</taxon>
        <taxon>Streptophyta</taxon>
        <taxon>Embryophyta</taxon>
        <taxon>Tracheophyta</taxon>
        <taxon>Spermatophyta</taxon>
        <taxon>Magnoliopsida</taxon>
        <taxon>Liliopsida</taxon>
        <taxon>Poales</taxon>
        <taxon>Poaceae</taxon>
        <taxon>BOP clade</taxon>
        <taxon>Oryzoideae</taxon>
        <taxon>Oryzeae</taxon>
        <taxon>Oryzinae</taxon>
        <taxon>Oryza</taxon>
    </lineage>
</organism>
<accession>J3L758</accession>
<evidence type="ECO:0000256" key="1">
    <source>
        <dbReference type="SAM" id="Phobius"/>
    </source>
</evidence>
<keyword evidence="3" id="KW-1185">Reference proteome</keyword>
<evidence type="ECO:0000313" key="2">
    <source>
        <dbReference type="EnsemblPlants" id="OB01G50640.1"/>
    </source>
</evidence>
<name>J3L758_ORYBR</name>
<proteinExistence type="predicted"/>
<dbReference type="Gramene" id="OB01G50640.1">
    <property type="protein sequence ID" value="OB01G50640.1"/>
    <property type="gene ID" value="OB01G50640"/>
</dbReference>
<dbReference type="Proteomes" id="UP000006038">
    <property type="component" value="Chromosome 1"/>
</dbReference>
<evidence type="ECO:0000313" key="3">
    <source>
        <dbReference type="Proteomes" id="UP000006038"/>
    </source>
</evidence>
<keyword evidence="1" id="KW-0472">Membrane</keyword>
<keyword evidence="1" id="KW-1133">Transmembrane helix</keyword>
<dbReference type="HOGENOM" id="CLU_2910953_0_0_1"/>
<protein>
    <submittedName>
        <fullName evidence="2">Uncharacterized protein</fullName>
    </submittedName>
</protein>
<sequence>RYTPKYIEHSYHHKSDPQKTINLDDFCVSIPVFGLPVLLFYIKVLWQFGRLLCFLPSVTSLQ</sequence>
<dbReference type="EnsemblPlants" id="OB01G50640.1">
    <property type="protein sequence ID" value="OB01G50640.1"/>
    <property type="gene ID" value="OB01G50640"/>
</dbReference>
<feature type="transmembrane region" description="Helical" evidence="1">
    <location>
        <begin position="21"/>
        <end position="42"/>
    </location>
</feature>